<sequence length="40" mass="4664">MSNKKNTAKGKRADKVKEQTTCKRKSITLFRLLQRRQTGI</sequence>
<name>A0A5J4S3V1_9ZZZZ</name>
<proteinExistence type="predicted"/>
<organism evidence="1">
    <name type="scientific">termite gut metagenome</name>
    <dbReference type="NCBI Taxonomy" id="433724"/>
    <lineage>
        <taxon>unclassified sequences</taxon>
        <taxon>metagenomes</taxon>
        <taxon>organismal metagenomes</taxon>
    </lineage>
</organism>
<dbReference type="EMBL" id="SNRY01000480">
    <property type="protein sequence ID" value="KAA6340165.1"/>
    <property type="molecule type" value="Genomic_DNA"/>
</dbReference>
<protein>
    <submittedName>
        <fullName evidence="1">Uncharacterized protein</fullName>
    </submittedName>
</protein>
<gene>
    <name evidence="1" type="ORF">EZS27_011962</name>
</gene>
<dbReference type="AlphaFoldDB" id="A0A5J4S3V1"/>
<evidence type="ECO:0000313" key="1">
    <source>
        <dbReference type="EMBL" id="KAA6340165.1"/>
    </source>
</evidence>
<comment type="caution">
    <text evidence="1">The sequence shown here is derived from an EMBL/GenBank/DDBJ whole genome shotgun (WGS) entry which is preliminary data.</text>
</comment>
<reference evidence="1" key="1">
    <citation type="submission" date="2019-03" db="EMBL/GenBank/DDBJ databases">
        <title>Single cell metagenomics reveals metabolic interactions within the superorganism composed of flagellate Streblomastix strix and complex community of Bacteroidetes bacteria on its surface.</title>
        <authorList>
            <person name="Treitli S.C."/>
            <person name="Kolisko M."/>
            <person name="Husnik F."/>
            <person name="Keeling P."/>
            <person name="Hampl V."/>
        </authorList>
    </citation>
    <scope>NUCLEOTIDE SEQUENCE</scope>
    <source>
        <strain evidence="1">STM</strain>
    </source>
</reference>
<accession>A0A5J4S3V1</accession>